<organism evidence="1 2">
    <name type="scientific">Glossina pallidipes</name>
    <name type="common">Tsetse fly</name>
    <dbReference type="NCBI Taxonomy" id="7398"/>
    <lineage>
        <taxon>Eukaryota</taxon>
        <taxon>Metazoa</taxon>
        <taxon>Ecdysozoa</taxon>
        <taxon>Arthropoda</taxon>
        <taxon>Hexapoda</taxon>
        <taxon>Insecta</taxon>
        <taxon>Pterygota</taxon>
        <taxon>Neoptera</taxon>
        <taxon>Endopterygota</taxon>
        <taxon>Diptera</taxon>
        <taxon>Brachycera</taxon>
        <taxon>Muscomorpha</taxon>
        <taxon>Hippoboscoidea</taxon>
        <taxon>Glossinidae</taxon>
        <taxon>Glossina</taxon>
    </lineage>
</organism>
<dbReference type="EnsemblMetazoa" id="GPAI007593-RA">
    <property type="protein sequence ID" value="GPAI007593-PA"/>
    <property type="gene ID" value="GPAI007593"/>
</dbReference>
<evidence type="ECO:0000313" key="1">
    <source>
        <dbReference type="EnsemblMetazoa" id="GPAI007593-PA"/>
    </source>
</evidence>
<keyword evidence="2" id="KW-1185">Reference proteome</keyword>
<proteinExistence type="predicted"/>
<accession>A0A1A9Z966</accession>
<dbReference type="VEuPathDB" id="VectorBase:GPAI007593"/>
<name>A0A1A9Z966_GLOPL</name>
<sequence length="195" mass="21672">MQFGIDFPVTLIYIHALQPEALPIYQHAKCIYVRSLIPQAIDTTYVVDCTTQPSLHEIVIKITTATVTTTTAATTTTTTTISTTTTTTATKTPIAVGHSPGRYRKITQESQAYRKRIGTNNNSEEKHITKQHSYIGSIGQSNVFCFVSVCYALRQLFLLTHPALRTAPVQLNEEAAVPVVLAFEQEEEVEEEKKK</sequence>
<reference evidence="2" key="1">
    <citation type="submission" date="2014-03" db="EMBL/GenBank/DDBJ databases">
        <authorList>
            <person name="Aksoy S."/>
            <person name="Warren W."/>
            <person name="Wilson R.K."/>
        </authorList>
    </citation>
    <scope>NUCLEOTIDE SEQUENCE [LARGE SCALE GENOMIC DNA]</scope>
    <source>
        <strain evidence="2">IAEA</strain>
    </source>
</reference>
<reference evidence="1" key="2">
    <citation type="submission" date="2020-05" db="UniProtKB">
        <authorList>
            <consortium name="EnsemblMetazoa"/>
        </authorList>
    </citation>
    <scope>IDENTIFICATION</scope>
    <source>
        <strain evidence="1">IAEA</strain>
    </source>
</reference>
<evidence type="ECO:0000313" key="2">
    <source>
        <dbReference type="Proteomes" id="UP000092445"/>
    </source>
</evidence>
<dbReference type="AlphaFoldDB" id="A0A1A9Z966"/>
<protein>
    <submittedName>
        <fullName evidence="1">Uncharacterized protein</fullName>
    </submittedName>
</protein>
<dbReference type="Proteomes" id="UP000092445">
    <property type="component" value="Unassembled WGS sequence"/>
</dbReference>